<evidence type="ECO:0000259" key="8">
    <source>
        <dbReference type="PROSITE" id="PS50113"/>
    </source>
</evidence>
<dbReference type="PROSITE" id="PS50109">
    <property type="entry name" value="HIS_KIN"/>
    <property type="match status" value="1"/>
</dbReference>
<name>A0A4R0NR03_9SPHI</name>
<dbReference type="CDD" id="cd00130">
    <property type="entry name" value="PAS"/>
    <property type="match status" value="2"/>
</dbReference>
<evidence type="ECO:0000256" key="5">
    <source>
        <dbReference type="ARBA" id="ARBA00022777"/>
    </source>
</evidence>
<evidence type="ECO:0000256" key="2">
    <source>
        <dbReference type="ARBA" id="ARBA00012438"/>
    </source>
</evidence>
<dbReference type="InterPro" id="IPR000700">
    <property type="entry name" value="PAS-assoc_C"/>
</dbReference>
<dbReference type="SUPFAM" id="SSF55785">
    <property type="entry name" value="PYP-like sensor domain (PAS domain)"/>
    <property type="match status" value="3"/>
</dbReference>
<gene>
    <name evidence="9" type="ORF">EZ437_13650</name>
</gene>
<sequence length="606" mass="69287">MDFKNIFMDNLPGLCWITDSHNVLKYANKYFLKNFNLSENVLGKKHEEIFGQDIAQGSHVNNLEVLRTKQNYEFYQTIRDEHGHPRYFKTYKFPLIGTEDDMVGAISFDISKNKRLEDELYQSDLQFRQAFEHSLVGMALISPEGKWLRINKSLCDMLGYSEEELQGFYIQDITYADDLEDNISYLRQLKDGKVDNLKVEKRYIHKDGSYVWVMISVTMLKDSMGYPLHYVSQIEDISNRKSIEEDLQLSEKKYRTIFENVQDVFYQTNQEGLVTEISPSIEHYSGYQREEILGRDVDKFYYYTQDRERIIEKLRTSGSVIDFEVRLKTKNHELRYASVNARLIIEDGIIKGTEGSMRDVTTRKFQENALKALNTELTASNEQKNKLLSIIGHDLRNPISGSLQLLDLTLTDFESTSADEVHNYLSMMKHELSNANELLEDLLSWAKAQFNSVSFSPNEITDIAGLIRKCIHNILPMAEKKSIVISQSVADGLTLTADKGMLETVLRNLISNAVKFSNKGGNINIKAVPYHKGVKFSVADNGLGIPKDKALQLFVKTSNYTTYGTAGEKGTGLGLNLCYDFVLKHGGQLWVHSESGKGSTFYFTIP</sequence>
<evidence type="ECO:0000256" key="1">
    <source>
        <dbReference type="ARBA" id="ARBA00000085"/>
    </source>
</evidence>
<dbReference type="InterPro" id="IPR003661">
    <property type="entry name" value="HisK_dim/P_dom"/>
</dbReference>
<comment type="caution">
    <text evidence="9">The sequence shown here is derived from an EMBL/GenBank/DDBJ whole genome shotgun (WGS) entry which is preliminary data.</text>
</comment>
<dbReference type="OrthoDB" id="1522284at2"/>
<feature type="domain" description="PAS" evidence="7">
    <location>
        <begin position="250"/>
        <end position="315"/>
    </location>
</feature>
<keyword evidence="4" id="KW-0808">Transferase</keyword>
<reference evidence="9 10" key="1">
    <citation type="submission" date="2019-02" db="EMBL/GenBank/DDBJ databases">
        <title>Pedobacter sp. RP-1-14 sp. nov., isolated from Arctic soil.</title>
        <authorList>
            <person name="Dahal R.H."/>
        </authorList>
    </citation>
    <scope>NUCLEOTIDE SEQUENCE [LARGE SCALE GENOMIC DNA]</scope>
    <source>
        <strain evidence="9 10">RP-1-14</strain>
    </source>
</reference>
<dbReference type="EC" id="2.7.13.3" evidence="2"/>
<dbReference type="SMART" id="SM00388">
    <property type="entry name" value="HisKA"/>
    <property type="match status" value="1"/>
</dbReference>
<dbReference type="EMBL" id="SJSL01000002">
    <property type="protein sequence ID" value="TCD01755.1"/>
    <property type="molecule type" value="Genomic_DNA"/>
</dbReference>
<dbReference type="PANTHER" id="PTHR43304:SF1">
    <property type="entry name" value="PAC DOMAIN-CONTAINING PROTEIN"/>
    <property type="match status" value="1"/>
</dbReference>
<dbReference type="PANTHER" id="PTHR43304">
    <property type="entry name" value="PHYTOCHROME-LIKE PROTEIN CPH1"/>
    <property type="match status" value="1"/>
</dbReference>
<dbReference type="InterPro" id="IPR035965">
    <property type="entry name" value="PAS-like_dom_sf"/>
</dbReference>
<dbReference type="CDD" id="cd00075">
    <property type="entry name" value="HATPase"/>
    <property type="match status" value="1"/>
</dbReference>
<dbReference type="InterPro" id="IPR000014">
    <property type="entry name" value="PAS"/>
</dbReference>
<dbReference type="InterPro" id="IPR004358">
    <property type="entry name" value="Sig_transdc_His_kin-like_C"/>
</dbReference>
<proteinExistence type="predicted"/>
<evidence type="ECO:0000256" key="3">
    <source>
        <dbReference type="ARBA" id="ARBA00022553"/>
    </source>
</evidence>
<protein>
    <recommendedName>
        <fullName evidence="2">histidine kinase</fullName>
        <ecNumber evidence="2">2.7.13.3</ecNumber>
    </recommendedName>
</protein>
<feature type="domain" description="Histidine kinase" evidence="6">
    <location>
        <begin position="390"/>
        <end position="606"/>
    </location>
</feature>
<comment type="catalytic activity">
    <reaction evidence="1">
        <text>ATP + protein L-histidine = ADP + protein N-phospho-L-histidine.</text>
        <dbReference type="EC" id="2.7.13.3"/>
    </reaction>
</comment>
<dbReference type="Proteomes" id="UP000293347">
    <property type="component" value="Unassembled WGS sequence"/>
</dbReference>
<dbReference type="InterPro" id="IPR013767">
    <property type="entry name" value="PAS_fold"/>
</dbReference>
<dbReference type="CDD" id="cd00082">
    <property type="entry name" value="HisKA"/>
    <property type="match status" value="1"/>
</dbReference>
<evidence type="ECO:0000313" key="9">
    <source>
        <dbReference type="EMBL" id="TCD01755.1"/>
    </source>
</evidence>
<dbReference type="AlphaFoldDB" id="A0A4R0NR03"/>
<dbReference type="Gene3D" id="1.10.287.130">
    <property type="match status" value="1"/>
</dbReference>
<dbReference type="Gene3D" id="3.30.450.20">
    <property type="entry name" value="PAS domain"/>
    <property type="match status" value="3"/>
</dbReference>
<feature type="domain" description="PAC" evidence="8">
    <location>
        <begin position="197"/>
        <end position="249"/>
    </location>
</feature>
<organism evidence="9 10">
    <name type="scientific">Pedobacter psychroterrae</name>
    <dbReference type="NCBI Taxonomy" id="2530453"/>
    <lineage>
        <taxon>Bacteria</taxon>
        <taxon>Pseudomonadati</taxon>
        <taxon>Bacteroidota</taxon>
        <taxon>Sphingobacteriia</taxon>
        <taxon>Sphingobacteriales</taxon>
        <taxon>Sphingobacteriaceae</taxon>
        <taxon>Pedobacter</taxon>
    </lineage>
</organism>
<dbReference type="InterPro" id="IPR036097">
    <property type="entry name" value="HisK_dim/P_sf"/>
</dbReference>
<dbReference type="PROSITE" id="PS50112">
    <property type="entry name" value="PAS"/>
    <property type="match status" value="2"/>
</dbReference>
<evidence type="ECO:0000256" key="4">
    <source>
        <dbReference type="ARBA" id="ARBA00022679"/>
    </source>
</evidence>
<dbReference type="PRINTS" id="PR00344">
    <property type="entry name" value="BCTRLSENSOR"/>
</dbReference>
<keyword evidence="5" id="KW-0418">Kinase</keyword>
<dbReference type="Pfam" id="PF00512">
    <property type="entry name" value="HisKA"/>
    <property type="match status" value="1"/>
</dbReference>
<feature type="domain" description="PAS" evidence="7">
    <location>
        <begin position="123"/>
        <end position="193"/>
    </location>
</feature>
<dbReference type="InterPro" id="IPR005467">
    <property type="entry name" value="His_kinase_dom"/>
</dbReference>
<dbReference type="Gene3D" id="3.30.565.10">
    <property type="entry name" value="Histidine kinase-like ATPase, C-terminal domain"/>
    <property type="match status" value="1"/>
</dbReference>
<dbReference type="NCBIfam" id="TIGR00229">
    <property type="entry name" value="sensory_box"/>
    <property type="match status" value="2"/>
</dbReference>
<dbReference type="SUPFAM" id="SSF47384">
    <property type="entry name" value="Homodimeric domain of signal transducing histidine kinase"/>
    <property type="match status" value="1"/>
</dbReference>
<keyword evidence="10" id="KW-1185">Reference proteome</keyword>
<dbReference type="InterPro" id="IPR003594">
    <property type="entry name" value="HATPase_dom"/>
</dbReference>
<dbReference type="SMART" id="SM00091">
    <property type="entry name" value="PAS"/>
    <property type="match status" value="3"/>
</dbReference>
<dbReference type="PROSITE" id="PS50113">
    <property type="entry name" value="PAC"/>
    <property type="match status" value="1"/>
</dbReference>
<dbReference type="GO" id="GO:0000155">
    <property type="term" value="F:phosphorelay sensor kinase activity"/>
    <property type="evidence" value="ECO:0007669"/>
    <property type="project" value="InterPro"/>
</dbReference>
<evidence type="ECO:0000313" key="10">
    <source>
        <dbReference type="Proteomes" id="UP000293347"/>
    </source>
</evidence>
<dbReference type="InterPro" id="IPR001610">
    <property type="entry name" value="PAC"/>
</dbReference>
<dbReference type="Pfam" id="PF02518">
    <property type="entry name" value="HATPase_c"/>
    <property type="match status" value="1"/>
</dbReference>
<dbReference type="SUPFAM" id="SSF55874">
    <property type="entry name" value="ATPase domain of HSP90 chaperone/DNA topoisomerase II/histidine kinase"/>
    <property type="match status" value="1"/>
</dbReference>
<accession>A0A4R0NR03</accession>
<dbReference type="Pfam" id="PF13426">
    <property type="entry name" value="PAS_9"/>
    <property type="match status" value="2"/>
</dbReference>
<dbReference type="FunFam" id="3.30.565.10:FF:000006">
    <property type="entry name" value="Sensor histidine kinase WalK"/>
    <property type="match status" value="1"/>
</dbReference>
<dbReference type="SMART" id="SM00387">
    <property type="entry name" value="HATPase_c"/>
    <property type="match status" value="1"/>
</dbReference>
<evidence type="ECO:0000259" key="6">
    <source>
        <dbReference type="PROSITE" id="PS50109"/>
    </source>
</evidence>
<dbReference type="Pfam" id="PF00989">
    <property type="entry name" value="PAS"/>
    <property type="match status" value="1"/>
</dbReference>
<dbReference type="SMART" id="SM00086">
    <property type="entry name" value="PAC"/>
    <property type="match status" value="2"/>
</dbReference>
<evidence type="ECO:0000259" key="7">
    <source>
        <dbReference type="PROSITE" id="PS50112"/>
    </source>
</evidence>
<dbReference type="InterPro" id="IPR036890">
    <property type="entry name" value="HATPase_C_sf"/>
</dbReference>
<keyword evidence="3" id="KW-0597">Phosphoprotein</keyword>
<dbReference type="InterPro" id="IPR052162">
    <property type="entry name" value="Sensor_kinase/Photoreceptor"/>
</dbReference>